<evidence type="ECO:0000313" key="4">
    <source>
        <dbReference type="Proteomes" id="UP000078046"/>
    </source>
</evidence>
<dbReference type="InterPro" id="IPR032135">
    <property type="entry name" value="DUF4817"/>
</dbReference>
<reference evidence="3 4" key="1">
    <citation type="submission" date="2016-04" db="EMBL/GenBank/DDBJ databases">
        <title>The genome of Intoshia linei affirms orthonectids as highly simplified spiralians.</title>
        <authorList>
            <person name="Mikhailov K.V."/>
            <person name="Slusarev G.S."/>
            <person name="Nikitin M.A."/>
            <person name="Logacheva M.D."/>
            <person name="Penin A."/>
            <person name="Aleoshin V."/>
            <person name="Panchin Y.V."/>
        </authorList>
    </citation>
    <scope>NUCLEOTIDE SEQUENCE [LARGE SCALE GENOMIC DNA]</scope>
    <source>
        <strain evidence="3">Intl2013</strain>
        <tissue evidence="3">Whole animal</tissue>
    </source>
</reference>
<proteinExistence type="predicted"/>
<keyword evidence="4" id="KW-1185">Reference proteome</keyword>
<dbReference type="AlphaFoldDB" id="A0A177AR29"/>
<feature type="region of interest" description="Disordered" evidence="1">
    <location>
        <begin position="59"/>
        <end position="79"/>
    </location>
</feature>
<dbReference type="Proteomes" id="UP000078046">
    <property type="component" value="Unassembled WGS sequence"/>
</dbReference>
<sequence>MIRYSKEERTRILQTYIRTMSITEVQRHYRIHLKTRISPSKNTIKSLYRKFADIGNVKDKPRSGRKKSIRTQDVIERVA</sequence>
<feature type="domain" description="DUF4817" evidence="2">
    <location>
        <begin position="7"/>
        <end position="57"/>
    </location>
</feature>
<gene>
    <name evidence="3" type="ORF">A3Q56_08581</name>
</gene>
<organism evidence="3 4">
    <name type="scientific">Intoshia linei</name>
    <dbReference type="NCBI Taxonomy" id="1819745"/>
    <lineage>
        <taxon>Eukaryota</taxon>
        <taxon>Metazoa</taxon>
        <taxon>Spiralia</taxon>
        <taxon>Lophotrochozoa</taxon>
        <taxon>Mesozoa</taxon>
        <taxon>Orthonectida</taxon>
        <taxon>Rhopaluridae</taxon>
        <taxon>Intoshia</taxon>
    </lineage>
</organism>
<dbReference type="Pfam" id="PF16087">
    <property type="entry name" value="DUF4817"/>
    <property type="match status" value="1"/>
</dbReference>
<evidence type="ECO:0000256" key="1">
    <source>
        <dbReference type="SAM" id="MobiDB-lite"/>
    </source>
</evidence>
<comment type="caution">
    <text evidence="3">The sequence shown here is derived from an EMBL/GenBank/DDBJ whole genome shotgun (WGS) entry which is preliminary data.</text>
</comment>
<feature type="non-terminal residue" evidence="3">
    <location>
        <position position="79"/>
    </location>
</feature>
<protein>
    <recommendedName>
        <fullName evidence="2">DUF4817 domain-containing protein</fullName>
    </recommendedName>
</protein>
<name>A0A177AR29_9BILA</name>
<dbReference type="SUPFAM" id="SSF46689">
    <property type="entry name" value="Homeodomain-like"/>
    <property type="match status" value="1"/>
</dbReference>
<accession>A0A177AR29</accession>
<evidence type="ECO:0000259" key="2">
    <source>
        <dbReference type="Pfam" id="PF16087"/>
    </source>
</evidence>
<dbReference type="OrthoDB" id="9979538at2759"/>
<dbReference type="InterPro" id="IPR009057">
    <property type="entry name" value="Homeodomain-like_sf"/>
</dbReference>
<evidence type="ECO:0000313" key="3">
    <source>
        <dbReference type="EMBL" id="OAF63714.1"/>
    </source>
</evidence>
<dbReference type="EMBL" id="LWCA01002734">
    <property type="protein sequence ID" value="OAF63714.1"/>
    <property type="molecule type" value="Genomic_DNA"/>
</dbReference>